<accession>A0A3N1CN64</accession>
<organism evidence="1 2">
    <name type="scientific">Actinocorallia herbida</name>
    <dbReference type="NCBI Taxonomy" id="58109"/>
    <lineage>
        <taxon>Bacteria</taxon>
        <taxon>Bacillati</taxon>
        <taxon>Actinomycetota</taxon>
        <taxon>Actinomycetes</taxon>
        <taxon>Streptosporangiales</taxon>
        <taxon>Thermomonosporaceae</taxon>
        <taxon>Actinocorallia</taxon>
    </lineage>
</organism>
<protein>
    <submittedName>
        <fullName evidence="1">Uncharacterized protein</fullName>
    </submittedName>
</protein>
<gene>
    <name evidence="1" type="ORF">EDD29_0064</name>
</gene>
<dbReference type="AlphaFoldDB" id="A0A3N1CN64"/>
<comment type="caution">
    <text evidence="1">The sequence shown here is derived from an EMBL/GenBank/DDBJ whole genome shotgun (WGS) entry which is preliminary data.</text>
</comment>
<dbReference type="Proteomes" id="UP000272400">
    <property type="component" value="Unassembled WGS sequence"/>
</dbReference>
<name>A0A3N1CN64_9ACTN</name>
<sequence length="69" mass="6948">MPASKAAYYGTKPRATAVANVPALTSAQITGGESPTEAEYNALQADLAATRTALNNALAALRTAGLMAP</sequence>
<dbReference type="RefSeq" id="WP_123661594.1">
    <property type="nucleotide sequence ID" value="NZ_RJKE01000001.1"/>
</dbReference>
<dbReference type="EMBL" id="RJKE01000001">
    <property type="protein sequence ID" value="ROO82584.1"/>
    <property type="molecule type" value="Genomic_DNA"/>
</dbReference>
<reference evidence="1 2" key="1">
    <citation type="submission" date="2018-11" db="EMBL/GenBank/DDBJ databases">
        <title>Sequencing the genomes of 1000 actinobacteria strains.</title>
        <authorList>
            <person name="Klenk H.-P."/>
        </authorList>
    </citation>
    <scope>NUCLEOTIDE SEQUENCE [LARGE SCALE GENOMIC DNA]</scope>
    <source>
        <strain evidence="1 2">DSM 44254</strain>
    </source>
</reference>
<proteinExistence type="predicted"/>
<keyword evidence="2" id="KW-1185">Reference proteome</keyword>
<evidence type="ECO:0000313" key="1">
    <source>
        <dbReference type="EMBL" id="ROO82584.1"/>
    </source>
</evidence>
<evidence type="ECO:0000313" key="2">
    <source>
        <dbReference type="Proteomes" id="UP000272400"/>
    </source>
</evidence>